<dbReference type="InParanoid" id="A0A090MA34"/>
<dbReference type="RefSeq" id="XP_022839564.1">
    <property type="nucleotide sequence ID" value="XM_022983285.1"/>
</dbReference>
<dbReference type="GeneID" id="34946100"/>
<proteinExistence type="predicted"/>
<sequence>MHLSSAAAASRTPSNVTLRTHHATVRASSGATRSWMRVNTCLVSSSGVLGRRWTIRARSTSEEGELGAFEALPGVQTTTTWGGDWAEFVVFMARLRELGYTGVAEEVVSVREEESSAPEWARPVAKPAEAAEAEEESEFEDLTPTDAGEIKRLVLAFARDRPDLFARLPDRLVYQLIDWPLPRRLNNRKLNAGLQRLRAAMDVDVSHLRGKCSACDKIQERQVNPALKLSDVLRVLLVLNEIEDPNEFAELPPKAVASECVVRLIKMADSPKPAPEDMPVDTSTVSLKPRDDRRRDDRGSFDRRPRGSSEGGRGRGYGRNFGDDRRGFDRRDDRRGFDRRDDRGRYGDQEDSGYRRPERPEFGARWGDEDRGGRGRSRDFGGGGRGRGRDFDGRGRGRRDDYDNRRSFDRRDDRGRSGDREESGYGRRERSEFGSQWGDEGKRGDLGRERDFGGRGRGRGRDFGGRDFGGRGRGRGRRDDFNDRRDFERRDDRGRFDDRDDSRSREFGARWSDDGGRGGRGGRGSRDRDFSDRPPRRSFDRDERRPSYDFEGNRDRPNRPSFDDRRDRRDSPPRFERSDDSRPRRPARDYRRPDDVQLWRADTPTNDDNDW</sequence>
<feature type="compositionally biased region" description="Acidic residues" evidence="1">
    <location>
        <begin position="131"/>
        <end position="142"/>
    </location>
</feature>
<feature type="region of interest" description="Disordered" evidence="1">
    <location>
        <begin position="1"/>
        <end position="23"/>
    </location>
</feature>
<evidence type="ECO:0000256" key="1">
    <source>
        <dbReference type="SAM" id="MobiDB-lite"/>
    </source>
</evidence>
<gene>
    <name evidence="2" type="ORF">OT_ostta09g00785</name>
</gene>
<dbReference type="OrthoDB" id="10604768at2759"/>
<reference evidence="2 3" key="2">
    <citation type="journal article" date="2014" name="BMC Genomics">
        <title>An improved genome of the model marine alga Ostreococcus tauri unfolds by assessing Illumina de novo assemblies.</title>
        <authorList>
            <person name="Blanc-Mathieu R."/>
            <person name="Verhelst B."/>
            <person name="Derelle E."/>
            <person name="Rombauts S."/>
            <person name="Bouget F.Y."/>
            <person name="Carre I."/>
            <person name="Chateau A."/>
            <person name="Eyre-Walker A."/>
            <person name="Grimsley N."/>
            <person name="Moreau H."/>
            <person name="Piegu B."/>
            <person name="Rivals E."/>
            <person name="Schackwitz W."/>
            <person name="Van de Peer Y."/>
            <person name="Piganeau G."/>
        </authorList>
    </citation>
    <scope>NUCLEOTIDE SEQUENCE [LARGE SCALE GENOMIC DNA]</scope>
    <source>
        <strain evidence="3">OTTH 0595 / CCAP 157/2 / RCC745</strain>
    </source>
</reference>
<accession>A0A090MA34</accession>
<dbReference type="EMBL" id="CAID01000009">
    <property type="protein sequence ID" value="CEF98954.1"/>
    <property type="molecule type" value="Genomic_DNA"/>
</dbReference>
<organism evidence="2 3">
    <name type="scientific">Ostreococcus tauri</name>
    <name type="common">Marine green alga</name>
    <dbReference type="NCBI Taxonomy" id="70448"/>
    <lineage>
        <taxon>Eukaryota</taxon>
        <taxon>Viridiplantae</taxon>
        <taxon>Chlorophyta</taxon>
        <taxon>Mamiellophyceae</taxon>
        <taxon>Mamiellales</taxon>
        <taxon>Bathycoccaceae</taxon>
        <taxon>Ostreococcus</taxon>
    </lineage>
</organism>
<feature type="compositionally biased region" description="Basic and acidic residues" evidence="1">
    <location>
        <begin position="524"/>
        <end position="597"/>
    </location>
</feature>
<reference evidence="3" key="1">
    <citation type="journal article" date="2006" name="Proc. Natl. Acad. Sci. U.S.A.">
        <title>Genome analysis of the smallest free-living eukaryote Ostreococcus tauri unveils many unique features.</title>
        <authorList>
            <person name="Derelle E."/>
            <person name="Ferraz C."/>
            <person name="Rombauts S."/>
            <person name="Rouze P."/>
            <person name="Worden A.Z."/>
            <person name="Robbens S."/>
            <person name="Partensky F."/>
            <person name="Degroeve S."/>
            <person name="Echeynie S."/>
            <person name="Cooke R."/>
            <person name="Saeys Y."/>
            <person name="Wuyts J."/>
            <person name="Jabbari K."/>
            <person name="Bowler C."/>
            <person name="Panaud O."/>
            <person name="Piegu B."/>
            <person name="Ball S.G."/>
            <person name="Ral J.-P."/>
            <person name="Bouget F.-Y."/>
            <person name="Piganeau G."/>
            <person name="De Baets B."/>
            <person name="Picard A."/>
            <person name="Delseny M."/>
            <person name="Demaille J."/>
            <person name="Van de Peer Y."/>
            <person name="Moreau H."/>
        </authorList>
    </citation>
    <scope>NUCLEOTIDE SEQUENCE [LARGE SCALE GENOMIC DNA]</scope>
    <source>
        <strain evidence="3">OTTH 0595 / CCAP 157/2 / RCC745</strain>
    </source>
</reference>
<dbReference type="STRING" id="70448.A0A090MA34"/>
<dbReference type="AlphaFoldDB" id="A0A090MA34"/>
<feature type="compositionally biased region" description="Basic and acidic residues" evidence="1">
    <location>
        <begin position="387"/>
        <end position="432"/>
    </location>
</feature>
<dbReference type="KEGG" id="ota:OT_ostta09g00785"/>
<evidence type="ECO:0000313" key="2">
    <source>
        <dbReference type="EMBL" id="CEF98954.1"/>
    </source>
</evidence>
<feature type="compositionally biased region" description="Basic and acidic residues" evidence="1">
    <location>
        <begin position="321"/>
        <end position="379"/>
    </location>
</feature>
<feature type="compositionally biased region" description="Basic and acidic residues" evidence="1">
    <location>
        <begin position="288"/>
        <end position="307"/>
    </location>
</feature>
<keyword evidence="3" id="KW-1185">Reference proteome</keyword>
<name>A0A090MA34_OSTTA</name>
<evidence type="ECO:0000313" key="3">
    <source>
        <dbReference type="Proteomes" id="UP000009170"/>
    </source>
</evidence>
<feature type="compositionally biased region" description="Gly residues" evidence="1">
    <location>
        <begin position="309"/>
        <end position="319"/>
    </location>
</feature>
<comment type="caution">
    <text evidence="2">The sequence shown here is derived from an EMBL/GenBank/DDBJ whole genome shotgun (WGS) entry which is preliminary data.</text>
</comment>
<feature type="region of interest" description="Disordered" evidence="1">
    <location>
        <begin position="115"/>
        <end position="142"/>
    </location>
</feature>
<feature type="compositionally biased region" description="Basic and acidic residues" evidence="1">
    <location>
        <begin position="439"/>
        <end position="470"/>
    </location>
</feature>
<feature type="region of interest" description="Disordered" evidence="1">
    <location>
        <begin position="270"/>
        <end position="611"/>
    </location>
</feature>
<dbReference type="Proteomes" id="UP000009170">
    <property type="component" value="Unassembled WGS sequence"/>
</dbReference>
<feature type="compositionally biased region" description="Basic and acidic residues" evidence="1">
    <location>
        <begin position="477"/>
        <end position="517"/>
    </location>
</feature>
<protein>
    <submittedName>
        <fullName evidence="2">Uncharacterized protein</fullName>
    </submittedName>
</protein>